<feature type="domain" description="HTH marR-type" evidence="1">
    <location>
        <begin position="13"/>
        <end position="149"/>
    </location>
</feature>
<dbReference type="PANTHER" id="PTHR33164">
    <property type="entry name" value="TRANSCRIPTIONAL REGULATOR, MARR FAMILY"/>
    <property type="match status" value="1"/>
</dbReference>
<dbReference type="PROSITE" id="PS50995">
    <property type="entry name" value="HTH_MARR_2"/>
    <property type="match status" value="1"/>
</dbReference>
<evidence type="ECO:0000313" key="3">
    <source>
        <dbReference type="Proteomes" id="UP001180840"/>
    </source>
</evidence>
<dbReference type="GO" id="GO:0003677">
    <property type="term" value="F:DNA binding"/>
    <property type="evidence" value="ECO:0007669"/>
    <property type="project" value="UniProtKB-KW"/>
</dbReference>
<comment type="caution">
    <text evidence="2">The sequence shown here is derived from an EMBL/GenBank/DDBJ whole genome shotgun (WGS) entry which is preliminary data.</text>
</comment>
<organism evidence="2 3">
    <name type="scientific">Corynebacterium guangdongense</name>
    <dbReference type="NCBI Taxonomy" id="1783348"/>
    <lineage>
        <taxon>Bacteria</taxon>
        <taxon>Bacillati</taxon>
        <taxon>Actinomycetota</taxon>
        <taxon>Actinomycetes</taxon>
        <taxon>Mycobacteriales</taxon>
        <taxon>Corynebacteriaceae</taxon>
        <taxon>Corynebacterium</taxon>
    </lineage>
</organism>
<dbReference type="InterPro" id="IPR036388">
    <property type="entry name" value="WH-like_DNA-bd_sf"/>
</dbReference>
<dbReference type="PANTHER" id="PTHR33164:SF99">
    <property type="entry name" value="MARR FAMILY REGULATORY PROTEIN"/>
    <property type="match status" value="1"/>
</dbReference>
<accession>A0ABU1ZW49</accession>
<dbReference type="Gene3D" id="1.10.10.10">
    <property type="entry name" value="Winged helix-like DNA-binding domain superfamily/Winged helix DNA-binding domain"/>
    <property type="match status" value="1"/>
</dbReference>
<dbReference type="SMART" id="SM00347">
    <property type="entry name" value="HTH_MARR"/>
    <property type="match status" value="1"/>
</dbReference>
<dbReference type="InterPro" id="IPR036390">
    <property type="entry name" value="WH_DNA-bd_sf"/>
</dbReference>
<keyword evidence="3" id="KW-1185">Reference proteome</keyword>
<dbReference type="InterPro" id="IPR000835">
    <property type="entry name" value="HTH_MarR-typ"/>
</dbReference>
<keyword evidence="2" id="KW-0238">DNA-binding</keyword>
<dbReference type="RefSeq" id="WP_290198135.1">
    <property type="nucleotide sequence ID" value="NZ_CP047654.1"/>
</dbReference>
<dbReference type="Proteomes" id="UP001180840">
    <property type="component" value="Unassembled WGS sequence"/>
</dbReference>
<protein>
    <submittedName>
        <fullName evidence="2">DNA-binding MarR family transcriptional regulator</fullName>
    </submittedName>
</protein>
<dbReference type="InterPro" id="IPR039422">
    <property type="entry name" value="MarR/SlyA-like"/>
</dbReference>
<evidence type="ECO:0000313" key="2">
    <source>
        <dbReference type="EMBL" id="MDR7329168.1"/>
    </source>
</evidence>
<evidence type="ECO:0000259" key="1">
    <source>
        <dbReference type="PROSITE" id="PS50995"/>
    </source>
</evidence>
<dbReference type="EMBL" id="JAVDXZ010000001">
    <property type="protein sequence ID" value="MDR7329168.1"/>
    <property type="molecule type" value="Genomic_DNA"/>
</dbReference>
<sequence length="159" mass="18171">MSTEQPRWLNPEEQDTWLALWSVTEWMPTRLDEQLKRDMGVNLHDYFALAQISMAPGEQLTMTELAAVSDMSPSRLSHVVSRLEKRGWVERNPSEADRRTNIASLTDAGRDFIRSAAPGHVERVKQLVFDPLTPEENRELGRLLGKILRTLDPPQLPNV</sequence>
<dbReference type="Pfam" id="PF12802">
    <property type="entry name" value="MarR_2"/>
    <property type="match status" value="1"/>
</dbReference>
<name>A0ABU1ZW49_9CORY</name>
<dbReference type="PRINTS" id="PR00598">
    <property type="entry name" value="HTHMARR"/>
</dbReference>
<gene>
    <name evidence="2" type="ORF">J2S39_000844</name>
</gene>
<proteinExistence type="predicted"/>
<reference evidence="2" key="1">
    <citation type="submission" date="2023-07" db="EMBL/GenBank/DDBJ databases">
        <title>Sequencing the genomes of 1000 actinobacteria strains.</title>
        <authorList>
            <person name="Klenk H.-P."/>
        </authorList>
    </citation>
    <scope>NUCLEOTIDE SEQUENCE</scope>
    <source>
        <strain evidence="2">DSM 107476</strain>
    </source>
</reference>
<dbReference type="SUPFAM" id="SSF46785">
    <property type="entry name" value="Winged helix' DNA-binding domain"/>
    <property type="match status" value="1"/>
</dbReference>